<protein>
    <submittedName>
        <fullName evidence="1">Uncharacterized protein</fullName>
    </submittedName>
</protein>
<organism evidence="1 2">
    <name type="scientific">Azospirillum oleiclasticum</name>
    <dbReference type="NCBI Taxonomy" id="2735135"/>
    <lineage>
        <taxon>Bacteria</taxon>
        <taxon>Pseudomonadati</taxon>
        <taxon>Pseudomonadota</taxon>
        <taxon>Alphaproteobacteria</taxon>
        <taxon>Rhodospirillales</taxon>
        <taxon>Azospirillaceae</taxon>
        <taxon>Azospirillum</taxon>
    </lineage>
</organism>
<evidence type="ECO:0000313" key="1">
    <source>
        <dbReference type="EMBL" id="NYZ19807.1"/>
    </source>
</evidence>
<evidence type="ECO:0000313" key="2">
    <source>
        <dbReference type="Proteomes" id="UP000584642"/>
    </source>
</evidence>
<name>A0ABX2T974_9PROT</name>
<dbReference type="Proteomes" id="UP000584642">
    <property type="component" value="Unassembled WGS sequence"/>
</dbReference>
<sequence>MDETTLRRMAEALGDTPVFDKHQTGEIITIRLRDLLEDVRSFDPISVDEVLMTLAKRAAAAQ</sequence>
<proteinExistence type="predicted"/>
<keyword evidence="2" id="KW-1185">Reference proteome</keyword>
<dbReference type="RefSeq" id="WP_180281570.1">
    <property type="nucleotide sequence ID" value="NZ_JABFDB010000004.1"/>
</dbReference>
<gene>
    <name evidence="1" type="ORF">HND93_08790</name>
</gene>
<accession>A0ABX2T974</accession>
<comment type="caution">
    <text evidence="1">The sequence shown here is derived from an EMBL/GenBank/DDBJ whole genome shotgun (WGS) entry which is preliminary data.</text>
</comment>
<dbReference type="EMBL" id="JABFDB010000004">
    <property type="protein sequence ID" value="NYZ19807.1"/>
    <property type="molecule type" value="Genomic_DNA"/>
</dbReference>
<reference evidence="1 2" key="1">
    <citation type="submission" date="2020-05" db="EMBL/GenBank/DDBJ databases">
        <title>Azospirillum oleiclasticum sp. nov, a nitrogen-fixing and heavy crude oil-emulsifying bacterium isolated from the crude oil of Yumen Oilfield.</title>
        <authorList>
            <person name="Wu D."/>
            <person name="Cai M."/>
            <person name="Zhang X."/>
        </authorList>
    </citation>
    <scope>NUCLEOTIDE SEQUENCE [LARGE SCALE GENOMIC DNA]</scope>
    <source>
        <strain evidence="1 2">ROY-1-1-2</strain>
    </source>
</reference>